<proteinExistence type="predicted"/>
<name>A0A644XRL0_9ZZZZ</name>
<reference evidence="1" key="1">
    <citation type="submission" date="2019-08" db="EMBL/GenBank/DDBJ databases">
        <authorList>
            <person name="Kucharzyk K."/>
            <person name="Murdoch R.W."/>
            <person name="Higgins S."/>
            <person name="Loffler F."/>
        </authorList>
    </citation>
    <scope>NUCLEOTIDE SEQUENCE</scope>
</reference>
<dbReference type="EMBL" id="VSSQ01002979">
    <property type="protein sequence ID" value="MPM18411.1"/>
    <property type="molecule type" value="Genomic_DNA"/>
</dbReference>
<sequence length="33" mass="3711">MAMEWGKIFTLFCHTHVFKMGGVDKGGMVCYSV</sequence>
<gene>
    <name evidence="1" type="ORF">SDC9_64822</name>
</gene>
<protein>
    <submittedName>
        <fullName evidence="1">Uncharacterized protein</fullName>
    </submittedName>
</protein>
<dbReference type="AlphaFoldDB" id="A0A644XRL0"/>
<comment type="caution">
    <text evidence="1">The sequence shown here is derived from an EMBL/GenBank/DDBJ whole genome shotgun (WGS) entry which is preliminary data.</text>
</comment>
<accession>A0A644XRL0</accession>
<evidence type="ECO:0000313" key="1">
    <source>
        <dbReference type="EMBL" id="MPM18411.1"/>
    </source>
</evidence>
<organism evidence="1">
    <name type="scientific">bioreactor metagenome</name>
    <dbReference type="NCBI Taxonomy" id="1076179"/>
    <lineage>
        <taxon>unclassified sequences</taxon>
        <taxon>metagenomes</taxon>
        <taxon>ecological metagenomes</taxon>
    </lineage>
</organism>